<organism evidence="1 2">
    <name type="scientific">Propionispora hippei DSM 15287</name>
    <dbReference type="NCBI Taxonomy" id="1123003"/>
    <lineage>
        <taxon>Bacteria</taxon>
        <taxon>Bacillati</taxon>
        <taxon>Bacillota</taxon>
        <taxon>Negativicutes</taxon>
        <taxon>Selenomonadales</taxon>
        <taxon>Sporomusaceae</taxon>
        <taxon>Propionispora</taxon>
    </lineage>
</organism>
<dbReference type="Proteomes" id="UP000322917">
    <property type="component" value="Unassembled WGS sequence"/>
</dbReference>
<protein>
    <submittedName>
        <fullName evidence="1">Uncharacterized protein</fullName>
    </submittedName>
</protein>
<evidence type="ECO:0000313" key="1">
    <source>
        <dbReference type="EMBL" id="SHI35414.1"/>
    </source>
</evidence>
<dbReference type="RefSeq" id="WP_149733086.1">
    <property type="nucleotide sequence ID" value="NZ_FQZD01000004.1"/>
</dbReference>
<proteinExistence type="predicted"/>
<reference evidence="1 2" key="1">
    <citation type="submission" date="2016-11" db="EMBL/GenBank/DDBJ databases">
        <authorList>
            <person name="Varghese N."/>
            <person name="Submissions S."/>
        </authorList>
    </citation>
    <scope>NUCLEOTIDE SEQUENCE [LARGE SCALE GENOMIC DNA]</scope>
    <source>
        <strain evidence="1 2">DSM 15287</strain>
    </source>
</reference>
<dbReference type="OrthoDB" id="1675927at2"/>
<keyword evidence="2" id="KW-1185">Reference proteome</keyword>
<accession>A0A1M6AFU5</accession>
<gene>
    <name evidence="1" type="ORF">SAMN02745170_00147</name>
</gene>
<dbReference type="AlphaFoldDB" id="A0A1M6AFU5"/>
<sequence length="133" mass="14010">MRWSAHCLNERGMVTGVVLAVVLLVLGIGGAMLQLSASEGASAGGYIDGMAAHYLAEAGVKKAVSQLPQDPLWPGESAKLGEGTYQVTVNPLSGKISSTGKVRTAARQLTVSYTISEDDKTGNKIIQYTWDNN</sequence>
<name>A0A1M6AFU5_9FIRM</name>
<dbReference type="EMBL" id="FQZD01000004">
    <property type="protein sequence ID" value="SHI35414.1"/>
    <property type="molecule type" value="Genomic_DNA"/>
</dbReference>
<evidence type="ECO:0000313" key="2">
    <source>
        <dbReference type="Proteomes" id="UP000322917"/>
    </source>
</evidence>